<keyword evidence="3" id="KW-1185">Reference proteome</keyword>
<accession>A0ABS6U845</accession>
<dbReference type="GO" id="GO:0003746">
    <property type="term" value="F:translation elongation factor activity"/>
    <property type="evidence" value="ECO:0007669"/>
    <property type="project" value="UniProtKB-KW"/>
</dbReference>
<sequence length="151" mass="16248">MHPHSEQVWLSRDAHERVADELAALLAEREAGTADTGDVSAQEQREMRIRHLQDVVRSAVVHEPPDDGVAEPGMVLTVRFDGDDDTETFLLGGREGAVASGDLELCSPRSPLGRALTGAVGGERREYAAPDGTRMRVTLVSAVPHRSTITG</sequence>
<dbReference type="EMBL" id="JADQDF010000001">
    <property type="protein sequence ID" value="MBW0128397.1"/>
    <property type="molecule type" value="Genomic_DNA"/>
</dbReference>
<feature type="domain" description="Transcription elongation factor GreA/GreB C-terminal" evidence="1">
    <location>
        <begin position="67"/>
        <end position="140"/>
    </location>
</feature>
<keyword evidence="2" id="KW-0251">Elongation factor</keyword>
<dbReference type="Pfam" id="PF01272">
    <property type="entry name" value="GreA_GreB"/>
    <property type="match status" value="1"/>
</dbReference>
<dbReference type="Proteomes" id="UP000694300">
    <property type="component" value="Unassembled WGS sequence"/>
</dbReference>
<comment type="caution">
    <text evidence="2">The sequence shown here is derived from an EMBL/GenBank/DDBJ whole genome shotgun (WGS) entry which is preliminary data.</text>
</comment>
<dbReference type="InterPro" id="IPR001437">
    <property type="entry name" value="Tscrpt_elong_fac_GreA/B_C"/>
</dbReference>
<name>A0ABS6U845_9PSEU</name>
<evidence type="ECO:0000313" key="2">
    <source>
        <dbReference type="EMBL" id="MBW0128397.1"/>
    </source>
</evidence>
<organism evidence="2 3">
    <name type="scientific">Pseudonocardia oceani</name>
    <dbReference type="NCBI Taxonomy" id="2792013"/>
    <lineage>
        <taxon>Bacteria</taxon>
        <taxon>Bacillati</taxon>
        <taxon>Actinomycetota</taxon>
        <taxon>Actinomycetes</taxon>
        <taxon>Pseudonocardiales</taxon>
        <taxon>Pseudonocardiaceae</taxon>
        <taxon>Pseudonocardia</taxon>
    </lineage>
</organism>
<evidence type="ECO:0000259" key="1">
    <source>
        <dbReference type="Pfam" id="PF01272"/>
    </source>
</evidence>
<dbReference type="RefSeq" id="WP_218595704.1">
    <property type="nucleotide sequence ID" value="NZ_JADQDE010000017.1"/>
</dbReference>
<protein>
    <submittedName>
        <fullName evidence="2">GreA/GreB family elongation factor</fullName>
    </submittedName>
</protein>
<reference evidence="2 3" key="1">
    <citation type="submission" date="2020-11" db="EMBL/GenBank/DDBJ databases">
        <title>Pseudonocardia abyssalis sp. nov. and Pseudonocardia oceani sp. nov., description and phylogenomic analysis of two novel actinomycetes isolated from the deep Southern Ocean.</title>
        <authorList>
            <person name="Parra J."/>
        </authorList>
    </citation>
    <scope>NUCLEOTIDE SEQUENCE [LARGE SCALE GENOMIC DNA]</scope>
    <source>
        <strain evidence="3">KRD185</strain>
    </source>
</reference>
<keyword evidence="2" id="KW-0648">Protein biosynthesis</keyword>
<evidence type="ECO:0000313" key="3">
    <source>
        <dbReference type="Proteomes" id="UP000694300"/>
    </source>
</evidence>
<gene>
    <name evidence="2" type="ORF">I4I82_11930</name>
</gene>
<proteinExistence type="predicted"/>